<accession>A0A4Y2IKW7</accession>
<proteinExistence type="predicted"/>
<protein>
    <submittedName>
        <fullName evidence="2">Uncharacterized protein</fullName>
    </submittedName>
</protein>
<name>A0A4Y2IKW7_ARAVE</name>
<evidence type="ECO:0000313" key="2">
    <source>
        <dbReference type="EMBL" id="GBM77606.1"/>
    </source>
</evidence>
<keyword evidence="3" id="KW-1185">Reference proteome</keyword>
<feature type="compositionally biased region" description="Polar residues" evidence="1">
    <location>
        <begin position="64"/>
        <end position="74"/>
    </location>
</feature>
<reference evidence="2 3" key="1">
    <citation type="journal article" date="2019" name="Sci. Rep.">
        <title>Orb-weaving spider Araneus ventricosus genome elucidates the spidroin gene catalogue.</title>
        <authorList>
            <person name="Kono N."/>
            <person name="Nakamura H."/>
            <person name="Ohtoshi R."/>
            <person name="Moran D.A.P."/>
            <person name="Shinohara A."/>
            <person name="Yoshida Y."/>
            <person name="Fujiwara M."/>
            <person name="Mori M."/>
            <person name="Tomita M."/>
            <person name="Arakawa K."/>
        </authorList>
    </citation>
    <scope>NUCLEOTIDE SEQUENCE [LARGE SCALE GENOMIC DNA]</scope>
</reference>
<feature type="region of interest" description="Disordered" evidence="1">
    <location>
        <begin position="49"/>
        <end position="120"/>
    </location>
</feature>
<comment type="caution">
    <text evidence="2">The sequence shown here is derived from an EMBL/GenBank/DDBJ whole genome shotgun (WGS) entry which is preliminary data.</text>
</comment>
<dbReference type="Proteomes" id="UP000499080">
    <property type="component" value="Unassembled WGS sequence"/>
</dbReference>
<dbReference type="EMBL" id="BGPR01002699">
    <property type="protein sequence ID" value="GBM77606.1"/>
    <property type="molecule type" value="Genomic_DNA"/>
</dbReference>
<feature type="compositionally biased region" description="Polar residues" evidence="1">
    <location>
        <begin position="88"/>
        <end position="107"/>
    </location>
</feature>
<sequence length="120" mass="13008">MLVERLAPRWSSTGLIPFLGRPGQCGYFYATPTGVRLATMYGSTCNRPIHGGSSVESGFEPGTLQPQSRNLTTRPPQPQIRKGVPAQAFSSSSDRSKLQGQPQNSFLVASKRNADKTVLK</sequence>
<organism evidence="2 3">
    <name type="scientific">Araneus ventricosus</name>
    <name type="common">Orbweaver spider</name>
    <name type="synonym">Epeira ventricosa</name>
    <dbReference type="NCBI Taxonomy" id="182803"/>
    <lineage>
        <taxon>Eukaryota</taxon>
        <taxon>Metazoa</taxon>
        <taxon>Ecdysozoa</taxon>
        <taxon>Arthropoda</taxon>
        <taxon>Chelicerata</taxon>
        <taxon>Arachnida</taxon>
        <taxon>Araneae</taxon>
        <taxon>Araneomorphae</taxon>
        <taxon>Entelegynae</taxon>
        <taxon>Araneoidea</taxon>
        <taxon>Araneidae</taxon>
        <taxon>Araneus</taxon>
    </lineage>
</organism>
<evidence type="ECO:0000256" key="1">
    <source>
        <dbReference type="SAM" id="MobiDB-lite"/>
    </source>
</evidence>
<gene>
    <name evidence="2" type="ORF">AVEN_165632_1</name>
</gene>
<evidence type="ECO:0000313" key="3">
    <source>
        <dbReference type="Proteomes" id="UP000499080"/>
    </source>
</evidence>
<dbReference type="AlphaFoldDB" id="A0A4Y2IKW7"/>